<dbReference type="Gene3D" id="2.40.128.110">
    <property type="entry name" value="Lipid/polyisoprenoid-binding, YceI-like"/>
    <property type="match status" value="1"/>
</dbReference>
<dbReference type="Pfam" id="PF04264">
    <property type="entry name" value="YceI"/>
    <property type="match status" value="1"/>
</dbReference>
<organism evidence="3 4">
    <name type="scientific">Phycisphaera mikurensis (strain NBRC 102666 / KCTC 22515 / FYK2301M01)</name>
    <dbReference type="NCBI Taxonomy" id="1142394"/>
    <lineage>
        <taxon>Bacteria</taxon>
        <taxon>Pseudomonadati</taxon>
        <taxon>Planctomycetota</taxon>
        <taxon>Phycisphaerae</taxon>
        <taxon>Phycisphaerales</taxon>
        <taxon>Phycisphaeraceae</taxon>
        <taxon>Phycisphaera</taxon>
    </lineage>
</organism>
<evidence type="ECO:0000256" key="1">
    <source>
        <dbReference type="SAM" id="SignalP"/>
    </source>
</evidence>
<keyword evidence="4" id="KW-1185">Reference proteome</keyword>
<dbReference type="Proteomes" id="UP000007881">
    <property type="component" value="Chromosome"/>
</dbReference>
<dbReference type="InterPro" id="IPR036761">
    <property type="entry name" value="TTHA0802/YceI-like_sf"/>
</dbReference>
<dbReference type="HOGENOM" id="CLU_071003_5_0_0"/>
<reference evidence="3 4" key="1">
    <citation type="submission" date="2012-02" db="EMBL/GenBank/DDBJ databases">
        <title>Complete genome sequence of Phycisphaera mikurensis NBRC 102666.</title>
        <authorList>
            <person name="Ankai A."/>
            <person name="Hosoyama A."/>
            <person name="Terui Y."/>
            <person name="Sekine M."/>
            <person name="Fukai R."/>
            <person name="Kato Y."/>
            <person name="Nakamura S."/>
            <person name="Yamada-Narita S."/>
            <person name="Kawakoshi A."/>
            <person name="Fukunaga Y."/>
            <person name="Yamazaki S."/>
            <person name="Fujita N."/>
        </authorList>
    </citation>
    <scope>NUCLEOTIDE SEQUENCE [LARGE SCALE GENOMIC DNA]</scope>
    <source>
        <strain evidence="4">NBRC 102666 / KCTC 22515 / FYK2301M01</strain>
    </source>
</reference>
<dbReference type="STRING" id="1142394.PSMK_18660"/>
<dbReference type="InterPro" id="IPR007372">
    <property type="entry name" value="Lipid/polyisoprenoid-bd_YceI"/>
</dbReference>
<dbReference type="SUPFAM" id="SSF101874">
    <property type="entry name" value="YceI-like"/>
    <property type="match status" value="1"/>
</dbReference>
<dbReference type="EMBL" id="AP012338">
    <property type="protein sequence ID" value="BAM04025.1"/>
    <property type="molecule type" value="Genomic_DNA"/>
</dbReference>
<feature type="domain" description="Lipid/polyisoprenoid-binding YceI-like" evidence="2">
    <location>
        <begin position="53"/>
        <end position="201"/>
    </location>
</feature>
<dbReference type="eggNOG" id="COG2353">
    <property type="taxonomic scope" value="Bacteria"/>
</dbReference>
<proteinExistence type="predicted"/>
<name>I0IFI7_PHYMF</name>
<dbReference type="AlphaFoldDB" id="I0IFI7"/>
<keyword evidence="1" id="KW-0732">Signal</keyword>
<dbReference type="PANTHER" id="PTHR34406">
    <property type="entry name" value="PROTEIN YCEI"/>
    <property type="match status" value="1"/>
</dbReference>
<evidence type="ECO:0000259" key="2">
    <source>
        <dbReference type="Pfam" id="PF04264"/>
    </source>
</evidence>
<feature type="chain" id="PRO_5003629213" description="Lipid/polyisoprenoid-binding YceI-like domain-containing protein" evidence="1">
    <location>
        <begin position="20"/>
        <end position="207"/>
    </location>
</feature>
<dbReference type="PANTHER" id="PTHR34406:SF1">
    <property type="entry name" value="PROTEIN YCEI"/>
    <property type="match status" value="1"/>
</dbReference>
<dbReference type="KEGG" id="phm:PSMK_18660"/>
<gene>
    <name evidence="3" type="ordered locus">PSMK_18660</name>
</gene>
<evidence type="ECO:0000313" key="4">
    <source>
        <dbReference type="Proteomes" id="UP000007881"/>
    </source>
</evidence>
<feature type="signal peptide" evidence="1">
    <location>
        <begin position="1"/>
        <end position="19"/>
    </location>
</feature>
<accession>I0IFI7</accession>
<sequence length="207" mass="22079">MIRPLFAVLAASLLLPASAADAEEVRYDFEDPKGVNGIAFINDSPLEPFVGFGKGVTGTVSFDPDAPGGFSGSISVAADTLQVTNEQMTQHMLSDGWLAASEGMTFDASFESVEQVSTTDAGATVLEVKGTMTYGSIEVDKTYTIEATIQKDGAAERGPKNRSGDLLVLRSDFTIDRTDFGIKPEMDGSEVAKKIYVMVRIVGYEAQ</sequence>
<protein>
    <recommendedName>
        <fullName evidence="2">Lipid/polyisoprenoid-binding YceI-like domain-containing protein</fullName>
    </recommendedName>
</protein>
<dbReference type="RefSeq" id="WP_014437243.1">
    <property type="nucleotide sequence ID" value="NC_017080.1"/>
</dbReference>
<evidence type="ECO:0000313" key="3">
    <source>
        <dbReference type="EMBL" id="BAM04025.1"/>
    </source>
</evidence>
<dbReference type="OrthoDB" id="9811006at2"/>